<comment type="caution">
    <text evidence="5">The sequence shown here is derived from an EMBL/GenBank/DDBJ whole genome shotgun (WGS) entry which is preliminary data.</text>
</comment>
<keyword evidence="6" id="KW-1185">Reference proteome</keyword>
<dbReference type="Pfam" id="PF02913">
    <property type="entry name" value="FAD-oxidase_C"/>
    <property type="match status" value="1"/>
</dbReference>
<dbReference type="Gene3D" id="3.30.70.3450">
    <property type="match status" value="1"/>
</dbReference>
<evidence type="ECO:0000256" key="2">
    <source>
        <dbReference type="ARBA" id="ARBA00022630"/>
    </source>
</evidence>
<dbReference type="InterPro" id="IPR036318">
    <property type="entry name" value="FAD-bd_PCMH-like_sf"/>
</dbReference>
<reference evidence="5 6" key="1">
    <citation type="submission" date="2023-09" db="EMBL/GenBank/DDBJ databases">
        <authorList>
            <person name="Rey-Velasco X."/>
        </authorList>
    </citation>
    <scope>NUCLEOTIDE SEQUENCE [LARGE SCALE GENOMIC DNA]</scope>
    <source>
        <strain evidence="5 6">P385</strain>
    </source>
</reference>
<evidence type="ECO:0000256" key="1">
    <source>
        <dbReference type="ARBA" id="ARBA00008000"/>
    </source>
</evidence>
<dbReference type="PROSITE" id="PS51387">
    <property type="entry name" value="FAD_PCMH"/>
    <property type="match status" value="1"/>
</dbReference>
<keyword evidence="3" id="KW-0274">FAD</keyword>
<dbReference type="PANTHER" id="PTHR46568:SF1">
    <property type="entry name" value="ALKYLDIHYDROXYACETONEPHOSPHATE SYNTHASE, PEROXISOMAL"/>
    <property type="match status" value="1"/>
</dbReference>
<dbReference type="Gene3D" id="3.30.465.10">
    <property type="match status" value="1"/>
</dbReference>
<evidence type="ECO:0000256" key="3">
    <source>
        <dbReference type="ARBA" id="ARBA00022827"/>
    </source>
</evidence>
<name>A0ABU3BBV1_9GAMM</name>
<dbReference type="Gene3D" id="3.30.300.330">
    <property type="match status" value="1"/>
</dbReference>
<dbReference type="RefSeq" id="WP_311659931.1">
    <property type="nucleotide sequence ID" value="NZ_JAVRHY010000015.1"/>
</dbReference>
<dbReference type="InterPro" id="IPR016166">
    <property type="entry name" value="FAD-bd_PCMH"/>
</dbReference>
<dbReference type="Pfam" id="PF01565">
    <property type="entry name" value="FAD_binding_4"/>
    <property type="match status" value="1"/>
</dbReference>
<dbReference type="Proteomes" id="UP001259982">
    <property type="component" value="Unassembled WGS sequence"/>
</dbReference>
<dbReference type="InterPro" id="IPR025650">
    <property type="entry name" value="Alkyl-DHAP_Synthase"/>
</dbReference>
<gene>
    <name evidence="5" type="ORF">RM531_13435</name>
</gene>
<dbReference type="EMBL" id="JAVRHY010000015">
    <property type="protein sequence ID" value="MDT0619475.1"/>
    <property type="molecule type" value="Genomic_DNA"/>
</dbReference>
<accession>A0ABU3BBV1</accession>
<feature type="domain" description="FAD-binding PCMH-type" evidence="4">
    <location>
        <begin position="93"/>
        <end position="276"/>
    </location>
</feature>
<comment type="similarity">
    <text evidence="1">Belongs to the FAD-binding oxidoreductase/transferase type 4 family.</text>
</comment>
<dbReference type="SUPFAM" id="SSF55103">
    <property type="entry name" value="FAD-linked oxidases, C-terminal domain"/>
    <property type="match status" value="1"/>
</dbReference>
<sequence length="527" mass="57299">MTKTRNPIGWGYLEDRLEDKQRERILPAIQMFLGGELAEHRPPPDDADVAILRAKLTPPDSLREVIATDHASALLHAAGRSFRDLATLRAGNPVPAPDLVATPRDENELAEVLAWASDQSIAVIPFGGGSSVVGGVNPEGLEDRNGVVSLDLQQLNQVIEVSERDRVVHAQAGILGPDLDAALKPHGLAVRHYPQSYFHSTLGGWVATRGAGHFSTLRAKIEDRVQALSVMLPDGRMVETRPLPASSIGPDPNRLWCGSEGALGVIVDARLRVVADPEHKLSRSVAFDDFPAALEATRAIVQADLWPSQMRVLDPYENLVSGALSGNPGQGALMILGFEGERDRSRDLDDALAIAQDHGGRPNPPADSSGSGAWRDTFFRQPYLRDALLDYALIMDTFETAVPWSALPTFYHEVRQATLDAVNEVGGTGGVTCRVTHAYPDGVCLYFSFYAPGRHDSLVQQWREIRDAGADAVNAGGGTQSHHHAMGRDHQRWAREEIPAAFRGAVRAARQELDPRGIMNPGLWFDT</sequence>
<dbReference type="InterPro" id="IPR004113">
    <property type="entry name" value="FAD-bd_oxidored_4_C"/>
</dbReference>
<keyword evidence="2" id="KW-0285">Flavoprotein</keyword>
<dbReference type="InterPro" id="IPR016169">
    <property type="entry name" value="FAD-bd_PCMH_sub2"/>
</dbReference>
<evidence type="ECO:0000313" key="6">
    <source>
        <dbReference type="Proteomes" id="UP001259982"/>
    </source>
</evidence>
<dbReference type="InterPro" id="IPR016164">
    <property type="entry name" value="FAD-linked_Oxase-like_C"/>
</dbReference>
<organism evidence="5 6">
    <name type="scientific">Spectribacter acetivorans</name>
    <dbReference type="NCBI Taxonomy" id="3075603"/>
    <lineage>
        <taxon>Bacteria</taxon>
        <taxon>Pseudomonadati</taxon>
        <taxon>Pseudomonadota</taxon>
        <taxon>Gammaproteobacteria</taxon>
        <taxon>Salinisphaerales</taxon>
        <taxon>Salinisphaeraceae</taxon>
        <taxon>Spectribacter</taxon>
    </lineage>
</organism>
<protein>
    <submittedName>
        <fullName evidence="5">FAD-binding oxidoreductase</fullName>
    </submittedName>
</protein>
<evidence type="ECO:0000259" key="4">
    <source>
        <dbReference type="PROSITE" id="PS51387"/>
    </source>
</evidence>
<dbReference type="InterPro" id="IPR006094">
    <property type="entry name" value="Oxid_FAD_bind_N"/>
</dbReference>
<proteinExistence type="inferred from homology"/>
<evidence type="ECO:0000313" key="5">
    <source>
        <dbReference type="EMBL" id="MDT0619475.1"/>
    </source>
</evidence>
<dbReference type="SUPFAM" id="SSF56176">
    <property type="entry name" value="FAD-binding/transporter-associated domain-like"/>
    <property type="match status" value="1"/>
</dbReference>
<dbReference type="PANTHER" id="PTHR46568">
    <property type="entry name" value="ALKYLDIHYDROXYACETONEPHOSPHATE SYNTHASE, PEROXISOMAL"/>
    <property type="match status" value="1"/>
</dbReference>